<sequence length="114" mass="13382">MEINKAKTRTRGVRSFSVLWNIILFKGENFYSSEKLRPPNHESNKEKVVCYSLAARLYVYARDQRHAGEVPTTCVARNQANAMARRAHTLVYTASFERHKKNRGYREKKKDMFI</sequence>
<proteinExistence type="predicted"/>
<reference evidence="1 2" key="1">
    <citation type="journal article" date="2024" name="bioRxiv">
        <title>A reference genome for Trichogramma kaykai: A tiny desert-dwelling parasitoid wasp with competing sex-ratio distorters.</title>
        <authorList>
            <person name="Culotta J."/>
            <person name="Lindsey A.R."/>
        </authorList>
    </citation>
    <scope>NUCLEOTIDE SEQUENCE [LARGE SCALE GENOMIC DNA]</scope>
    <source>
        <strain evidence="1 2">KSX58</strain>
    </source>
</reference>
<dbReference type="Proteomes" id="UP001627154">
    <property type="component" value="Unassembled WGS sequence"/>
</dbReference>
<name>A0ABD2WNS0_9HYME</name>
<keyword evidence="2" id="KW-1185">Reference proteome</keyword>
<gene>
    <name evidence="1" type="ORF">TKK_011371</name>
</gene>
<protein>
    <submittedName>
        <fullName evidence="1">Uncharacterized protein</fullName>
    </submittedName>
</protein>
<organism evidence="1 2">
    <name type="scientific">Trichogramma kaykai</name>
    <dbReference type="NCBI Taxonomy" id="54128"/>
    <lineage>
        <taxon>Eukaryota</taxon>
        <taxon>Metazoa</taxon>
        <taxon>Ecdysozoa</taxon>
        <taxon>Arthropoda</taxon>
        <taxon>Hexapoda</taxon>
        <taxon>Insecta</taxon>
        <taxon>Pterygota</taxon>
        <taxon>Neoptera</taxon>
        <taxon>Endopterygota</taxon>
        <taxon>Hymenoptera</taxon>
        <taxon>Apocrita</taxon>
        <taxon>Proctotrupomorpha</taxon>
        <taxon>Chalcidoidea</taxon>
        <taxon>Trichogrammatidae</taxon>
        <taxon>Trichogramma</taxon>
    </lineage>
</organism>
<evidence type="ECO:0000313" key="2">
    <source>
        <dbReference type="Proteomes" id="UP001627154"/>
    </source>
</evidence>
<accession>A0ABD2WNS0</accession>
<dbReference type="EMBL" id="JBJJXI010000092">
    <property type="protein sequence ID" value="KAL3394354.1"/>
    <property type="molecule type" value="Genomic_DNA"/>
</dbReference>
<evidence type="ECO:0000313" key="1">
    <source>
        <dbReference type="EMBL" id="KAL3394354.1"/>
    </source>
</evidence>
<dbReference type="AlphaFoldDB" id="A0ABD2WNS0"/>
<comment type="caution">
    <text evidence="1">The sequence shown here is derived from an EMBL/GenBank/DDBJ whole genome shotgun (WGS) entry which is preliminary data.</text>
</comment>